<evidence type="ECO:0000259" key="10">
    <source>
        <dbReference type="Pfam" id="PF14416"/>
    </source>
</evidence>
<keyword evidence="12" id="KW-1185">Reference proteome</keyword>
<evidence type="ECO:0000313" key="11">
    <source>
        <dbReference type="EMBL" id="MQM12069.1"/>
    </source>
</evidence>
<accession>A0A843WQ26</accession>
<dbReference type="OrthoDB" id="630188at2759"/>
<feature type="domain" description="Trichome birefringence-like C-terminal" evidence="9">
    <location>
        <begin position="106"/>
        <end position="164"/>
    </location>
</feature>
<dbReference type="Proteomes" id="UP000652761">
    <property type="component" value="Unassembled WGS sequence"/>
</dbReference>
<evidence type="ECO:0000256" key="8">
    <source>
        <dbReference type="SAM" id="SignalP"/>
    </source>
</evidence>
<dbReference type="PANTHER" id="PTHR32285">
    <property type="entry name" value="PROTEIN TRICHOME BIREFRINGENCE-LIKE 9-RELATED"/>
    <property type="match status" value="1"/>
</dbReference>
<keyword evidence="3" id="KW-0812">Transmembrane</keyword>
<dbReference type="GO" id="GO:0000139">
    <property type="term" value="C:Golgi membrane"/>
    <property type="evidence" value="ECO:0007669"/>
    <property type="project" value="UniProtKB-SubCell"/>
</dbReference>
<dbReference type="PANTHER" id="PTHR32285:SF42">
    <property type="entry name" value="PROTEIN TRICHOME BIREFRINGENCE-LIKE 37"/>
    <property type="match status" value="1"/>
</dbReference>
<keyword evidence="5" id="KW-1133">Transmembrane helix</keyword>
<feature type="domain" description="Trichome birefringence-like N-terminal" evidence="10">
    <location>
        <begin position="53"/>
        <end position="105"/>
    </location>
</feature>
<dbReference type="Pfam" id="PF14416">
    <property type="entry name" value="PMR5N"/>
    <property type="match status" value="1"/>
</dbReference>
<evidence type="ECO:0000256" key="1">
    <source>
        <dbReference type="ARBA" id="ARBA00004323"/>
    </source>
</evidence>
<dbReference type="GO" id="GO:1990538">
    <property type="term" value="F:xylan O-acetyltransferase activity"/>
    <property type="evidence" value="ECO:0007669"/>
    <property type="project" value="UniProtKB-ARBA"/>
</dbReference>
<feature type="signal peptide" evidence="8">
    <location>
        <begin position="1"/>
        <end position="29"/>
    </location>
</feature>
<sequence length="177" mass="19646">MGAPPRRYPWPLCPPAALLLALVVVGVSAAEASYEPYYNVTRSSAWRKGRAQGCNLFRGSWVLDASYPLYDSSSCPFIEPEFDCQKFGRPDKLYLKYRWQPSACNVPGFNGADFLNRFRGKKIMFVGDSISLNQWQSLTCMLHAAAPNAKTTVSKRDVISSVSFEVGSPSSLDLFSL</sequence>
<evidence type="ECO:0000256" key="4">
    <source>
        <dbReference type="ARBA" id="ARBA00022968"/>
    </source>
</evidence>
<proteinExistence type="inferred from homology"/>
<dbReference type="AlphaFoldDB" id="A0A843WQ26"/>
<evidence type="ECO:0000256" key="5">
    <source>
        <dbReference type="ARBA" id="ARBA00022989"/>
    </source>
</evidence>
<keyword evidence="7" id="KW-0472">Membrane</keyword>
<evidence type="ECO:0000256" key="2">
    <source>
        <dbReference type="ARBA" id="ARBA00007727"/>
    </source>
</evidence>
<keyword evidence="8" id="KW-0732">Signal</keyword>
<dbReference type="InterPro" id="IPR026057">
    <property type="entry name" value="TBL_C"/>
</dbReference>
<dbReference type="InterPro" id="IPR025846">
    <property type="entry name" value="TBL_N"/>
</dbReference>
<evidence type="ECO:0000256" key="6">
    <source>
        <dbReference type="ARBA" id="ARBA00023034"/>
    </source>
</evidence>
<protein>
    <recommendedName>
        <fullName evidence="13">Trichome birefringence-like N-terminal domain-containing protein</fullName>
    </recommendedName>
</protein>
<gene>
    <name evidence="11" type="ORF">Taro_044983</name>
</gene>
<feature type="chain" id="PRO_5032660279" description="Trichome birefringence-like N-terminal domain-containing protein" evidence="8">
    <location>
        <begin position="30"/>
        <end position="177"/>
    </location>
</feature>
<comment type="caution">
    <text evidence="11">The sequence shown here is derived from an EMBL/GenBank/DDBJ whole genome shotgun (WGS) entry which is preliminary data.</text>
</comment>
<evidence type="ECO:0000259" key="9">
    <source>
        <dbReference type="Pfam" id="PF13839"/>
    </source>
</evidence>
<keyword evidence="6" id="KW-0333">Golgi apparatus</keyword>
<organism evidence="11 12">
    <name type="scientific">Colocasia esculenta</name>
    <name type="common">Wild taro</name>
    <name type="synonym">Arum esculentum</name>
    <dbReference type="NCBI Taxonomy" id="4460"/>
    <lineage>
        <taxon>Eukaryota</taxon>
        <taxon>Viridiplantae</taxon>
        <taxon>Streptophyta</taxon>
        <taxon>Embryophyta</taxon>
        <taxon>Tracheophyta</taxon>
        <taxon>Spermatophyta</taxon>
        <taxon>Magnoliopsida</taxon>
        <taxon>Liliopsida</taxon>
        <taxon>Araceae</taxon>
        <taxon>Aroideae</taxon>
        <taxon>Colocasieae</taxon>
        <taxon>Colocasia</taxon>
    </lineage>
</organism>
<dbReference type="EMBL" id="NMUH01005187">
    <property type="protein sequence ID" value="MQM12069.1"/>
    <property type="molecule type" value="Genomic_DNA"/>
</dbReference>
<evidence type="ECO:0000256" key="3">
    <source>
        <dbReference type="ARBA" id="ARBA00022692"/>
    </source>
</evidence>
<dbReference type="InterPro" id="IPR029962">
    <property type="entry name" value="TBL"/>
</dbReference>
<keyword evidence="4" id="KW-0735">Signal-anchor</keyword>
<evidence type="ECO:0000313" key="12">
    <source>
        <dbReference type="Proteomes" id="UP000652761"/>
    </source>
</evidence>
<reference evidence="11" key="1">
    <citation type="submission" date="2017-07" db="EMBL/GenBank/DDBJ databases">
        <title>Taro Niue Genome Assembly and Annotation.</title>
        <authorList>
            <person name="Atibalentja N."/>
            <person name="Keating K."/>
            <person name="Fields C.J."/>
        </authorList>
    </citation>
    <scope>NUCLEOTIDE SEQUENCE</scope>
    <source>
        <strain evidence="11">Niue_2</strain>
        <tissue evidence="11">Leaf</tissue>
    </source>
</reference>
<name>A0A843WQ26_COLES</name>
<evidence type="ECO:0008006" key="13">
    <source>
        <dbReference type="Google" id="ProtNLM"/>
    </source>
</evidence>
<comment type="subcellular location">
    <subcellularLocation>
        <location evidence="1">Golgi apparatus membrane</location>
        <topology evidence="1">Single-pass type II membrane protein</topology>
    </subcellularLocation>
</comment>
<evidence type="ECO:0000256" key="7">
    <source>
        <dbReference type="ARBA" id="ARBA00023136"/>
    </source>
</evidence>
<dbReference type="Pfam" id="PF13839">
    <property type="entry name" value="PC-Esterase"/>
    <property type="match status" value="1"/>
</dbReference>
<comment type="similarity">
    <text evidence="2">Belongs to the PC-esterase family. TBL subfamily.</text>
</comment>